<dbReference type="PANTHER" id="PTHR36934">
    <property type="entry name" value="BLR0278 PROTEIN"/>
    <property type="match status" value="1"/>
</dbReference>
<dbReference type="OrthoDB" id="6902891at2"/>
<gene>
    <name evidence="3" type="primary">flK_1</name>
    <name evidence="3" type="ORF">AN619_25920</name>
</gene>
<evidence type="ECO:0000313" key="3">
    <source>
        <dbReference type="EMBL" id="KXG74077.1"/>
    </source>
</evidence>
<proteinExistence type="predicted"/>
<dbReference type="SUPFAM" id="SSF54637">
    <property type="entry name" value="Thioesterase/thiol ester dehydrase-isomerase"/>
    <property type="match status" value="1"/>
</dbReference>
<dbReference type="PANTHER" id="PTHR36934:SF1">
    <property type="entry name" value="THIOESTERASE DOMAIN-CONTAINING PROTEIN"/>
    <property type="match status" value="1"/>
</dbReference>
<comment type="caution">
    <text evidence="3">The sequence shown here is derived from an EMBL/GenBank/DDBJ whole genome shotgun (WGS) entry which is preliminary data.</text>
</comment>
<feature type="domain" description="Fluoroacetyl-CoA-specific thioesterase-like" evidence="2">
    <location>
        <begin position="20"/>
        <end position="123"/>
    </location>
</feature>
<evidence type="ECO:0000256" key="1">
    <source>
        <dbReference type="PIRSR" id="PIRSR014972-2"/>
    </source>
</evidence>
<name>A0A140L0K2_9FIRM</name>
<dbReference type="Gene3D" id="3.10.129.10">
    <property type="entry name" value="Hotdog Thioesterase"/>
    <property type="match status" value="1"/>
</dbReference>
<dbReference type="AlphaFoldDB" id="A0A140L0K2"/>
<dbReference type="RefSeq" id="WP_068557580.1">
    <property type="nucleotide sequence ID" value="NZ_LOEE01000064.1"/>
</dbReference>
<evidence type="ECO:0000313" key="4">
    <source>
        <dbReference type="Proteomes" id="UP000070456"/>
    </source>
</evidence>
<dbReference type="Proteomes" id="UP000070456">
    <property type="component" value="Unassembled WGS sequence"/>
</dbReference>
<dbReference type="PIRSF" id="PIRSF014972">
    <property type="entry name" value="FlK"/>
    <property type="match status" value="1"/>
</dbReference>
<accession>A0A140L0K2</accession>
<evidence type="ECO:0000259" key="2">
    <source>
        <dbReference type="Pfam" id="PF22636"/>
    </source>
</evidence>
<dbReference type="InterPro" id="IPR029069">
    <property type="entry name" value="HotDog_dom_sf"/>
</dbReference>
<protein>
    <submittedName>
        <fullName evidence="3">Fluoroacetyl-CoA thioesterase</fullName>
        <ecNumber evidence="3">3.1.2.29</ecNumber>
    </submittedName>
</protein>
<dbReference type="GO" id="GO:0016787">
    <property type="term" value="F:hydrolase activity"/>
    <property type="evidence" value="ECO:0007669"/>
    <property type="project" value="UniProtKB-KW"/>
</dbReference>
<organism evidence="3 4">
    <name type="scientific">Thermotalea metallivorans</name>
    <dbReference type="NCBI Taxonomy" id="520762"/>
    <lineage>
        <taxon>Bacteria</taxon>
        <taxon>Bacillati</taxon>
        <taxon>Bacillota</taxon>
        <taxon>Clostridia</taxon>
        <taxon>Peptostreptococcales</taxon>
        <taxon>Thermotaleaceae</taxon>
        <taxon>Thermotalea</taxon>
    </lineage>
</organism>
<dbReference type="STRING" id="520762.AN619_25920"/>
<dbReference type="InterPro" id="IPR025540">
    <property type="entry name" value="FlK"/>
</dbReference>
<reference evidence="3 4" key="1">
    <citation type="submission" date="2015-12" db="EMBL/GenBank/DDBJ databases">
        <title>Draft genome sequence of the thermoanaerobe Thermotalea metallivorans, an isolate from the runoff channel of the Great Artesian Basin, Australia.</title>
        <authorList>
            <person name="Patel B.K."/>
        </authorList>
    </citation>
    <scope>NUCLEOTIDE SEQUENCE [LARGE SCALE GENOMIC DNA]</scope>
    <source>
        <strain evidence="3 4">B2-1</strain>
    </source>
</reference>
<feature type="binding site" evidence="1">
    <location>
        <position position="117"/>
    </location>
    <ligand>
        <name>substrate</name>
    </ligand>
</feature>
<dbReference type="InterPro" id="IPR054485">
    <property type="entry name" value="FlK-like_dom"/>
</dbReference>
<dbReference type="Pfam" id="PF22636">
    <property type="entry name" value="FlK"/>
    <property type="match status" value="1"/>
</dbReference>
<feature type="binding site" evidence="1">
    <location>
        <position position="66"/>
    </location>
    <ligand>
        <name>substrate</name>
    </ligand>
</feature>
<keyword evidence="4" id="KW-1185">Reference proteome</keyword>
<sequence>MLEAPKIDIGSSIVIQKKIREEDTALNYGSGKLENLLATPTLVALMIEAAVNLLDDKLPEGMITVGRMVEIVHEKPTGLGATVSVKVEVKDFDGEKIVLDMIACDEVGMIGRGTHERWIVNKDGLLHRAAKRAEQLKNEEF</sequence>
<dbReference type="EC" id="3.1.2.29" evidence="3"/>
<dbReference type="EMBL" id="LOEE01000064">
    <property type="protein sequence ID" value="KXG74077.1"/>
    <property type="molecule type" value="Genomic_DNA"/>
</dbReference>
<keyword evidence="3" id="KW-0378">Hydrolase</keyword>
<feature type="binding site" evidence="1">
    <location>
        <position position="66"/>
    </location>
    <ligand>
        <name>CoA</name>
        <dbReference type="ChEBI" id="CHEBI:57287"/>
    </ligand>
</feature>